<dbReference type="EMBL" id="VUJU01000132">
    <property type="protein sequence ID" value="KAF0772806.1"/>
    <property type="molecule type" value="Genomic_DNA"/>
</dbReference>
<dbReference type="SUPFAM" id="SSF63825">
    <property type="entry name" value="YWTD domain"/>
    <property type="match status" value="1"/>
</dbReference>
<sequence>MSVIVMMSVGPSSLMVTVLLALHQVATFTCNAQRQSSDRSRRNATYGSGRGLTWTGAQYRFECDTVDALLRDDGRYVPRNNIALRAQICGNDLYLAYPRLRSGVPATVATTCLFTDDACDEAVLTPYPCLSVQEQGKSGEVQNAVDLYLDTQEVLWVLDTGIVQTMDNDAEPLRTGPPIVWAFDLNTHKVTVFTLFKKIDLTCLTTPMSRLQSLAVDYDETNGKCYVYVSDAANRAVIAYDVVESKGSRVVLPKAIAAGCTKRDVLYVALVRAECGGGAAALIVTYLSGVRAFTVRTEYLRRGSAGKVTDLGVKPDRMVILGTDGGTKVFFRYDASTDVQSWDATRPFTVENFSPVYRSGSCFLATQVMIDRDRNRLMVLESNFPDFAQNTVGCGIVHNIRVLEGCF</sequence>
<keyword evidence="4" id="KW-0732">Signal</keyword>
<proteinExistence type="inferred from homology"/>
<protein>
    <submittedName>
        <fullName evidence="5">Protein yellow-like isoform X2</fullName>
    </submittedName>
</protein>
<accession>A0A6G0ZMY1</accession>
<comment type="subcellular location">
    <subcellularLocation>
        <location evidence="1">Secreted</location>
    </subcellularLocation>
</comment>
<feature type="signal peptide" evidence="4">
    <location>
        <begin position="1"/>
        <end position="27"/>
    </location>
</feature>
<dbReference type="AlphaFoldDB" id="A0A6G0ZMY1"/>
<reference evidence="5 6" key="1">
    <citation type="submission" date="2019-08" db="EMBL/GenBank/DDBJ databases">
        <title>Whole genome of Aphis craccivora.</title>
        <authorList>
            <person name="Voronova N.V."/>
            <person name="Shulinski R.S."/>
            <person name="Bandarenka Y.V."/>
            <person name="Zhorov D.G."/>
            <person name="Warner D."/>
        </authorList>
    </citation>
    <scope>NUCLEOTIDE SEQUENCE [LARGE SCALE GENOMIC DNA]</scope>
    <source>
        <strain evidence="5">180601</strain>
        <tissue evidence="5">Whole Body</tissue>
    </source>
</reference>
<evidence type="ECO:0000256" key="1">
    <source>
        <dbReference type="ARBA" id="ARBA00004613"/>
    </source>
</evidence>
<dbReference type="Gene3D" id="2.120.10.30">
    <property type="entry name" value="TolB, C-terminal domain"/>
    <property type="match status" value="1"/>
</dbReference>
<comment type="similarity">
    <text evidence="2">Belongs to the major royal jelly protein family.</text>
</comment>
<dbReference type="PANTHER" id="PTHR10009">
    <property type="entry name" value="PROTEIN YELLOW-RELATED"/>
    <property type="match status" value="1"/>
</dbReference>
<evidence type="ECO:0000256" key="3">
    <source>
        <dbReference type="ARBA" id="ARBA00022525"/>
    </source>
</evidence>
<comment type="caution">
    <text evidence="5">The sequence shown here is derived from an EMBL/GenBank/DDBJ whole genome shotgun (WGS) entry which is preliminary data.</text>
</comment>
<evidence type="ECO:0000256" key="2">
    <source>
        <dbReference type="ARBA" id="ARBA00009127"/>
    </source>
</evidence>
<evidence type="ECO:0000313" key="5">
    <source>
        <dbReference type="EMBL" id="KAF0772806.1"/>
    </source>
</evidence>
<dbReference type="Proteomes" id="UP000478052">
    <property type="component" value="Unassembled WGS sequence"/>
</dbReference>
<feature type="chain" id="PRO_5026299032" evidence="4">
    <location>
        <begin position="28"/>
        <end position="407"/>
    </location>
</feature>
<organism evidence="5 6">
    <name type="scientific">Aphis craccivora</name>
    <name type="common">Cowpea aphid</name>
    <dbReference type="NCBI Taxonomy" id="307492"/>
    <lineage>
        <taxon>Eukaryota</taxon>
        <taxon>Metazoa</taxon>
        <taxon>Ecdysozoa</taxon>
        <taxon>Arthropoda</taxon>
        <taxon>Hexapoda</taxon>
        <taxon>Insecta</taxon>
        <taxon>Pterygota</taxon>
        <taxon>Neoptera</taxon>
        <taxon>Paraneoptera</taxon>
        <taxon>Hemiptera</taxon>
        <taxon>Sternorrhyncha</taxon>
        <taxon>Aphidomorpha</taxon>
        <taxon>Aphidoidea</taxon>
        <taxon>Aphididae</taxon>
        <taxon>Aphidini</taxon>
        <taxon>Aphis</taxon>
        <taxon>Aphis</taxon>
    </lineage>
</organism>
<name>A0A6G0ZMY1_APHCR</name>
<keyword evidence="6" id="KW-1185">Reference proteome</keyword>
<dbReference type="InterPro" id="IPR017996">
    <property type="entry name" value="MRJP/yellow-related"/>
</dbReference>
<dbReference type="PANTHER" id="PTHR10009:SF8">
    <property type="entry name" value="IP19120P"/>
    <property type="match status" value="1"/>
</dbReference>
<evidence type="ECO:0000256" key="4">
    <source>
        <dbReference type="SAM" id="SignalP"/>
    </source>
</evidence>
<evidence type="ECO:0000313" key="6">
    <source>
        <dbReference type="Proteomes" id="UP000478052"/>
    </source>
</evidence>
<dbReference type="InterPro" id="IPR011042">
    <property type="entry name" value="6-blade_b-propeller_TolB-like"/>
</dbReference>
<dbReference type="GO" id="GO:0005576">
    <property type="term" value="C:extracellular region"/>
    <property type="evidence" value="ECO:0007669"/>
    <property type="project" value="UniProtKB-SubCell"/>
</dbReference>
<gene>
    <name evidence="5" type="ORF">FWK35_00010791</name>
</gene>
<keyword evidence="3" id="KW-0964">Secreted</keyword>
<dbReference type="OrthoDB" id="6583604at2759"/>
<dbReference type="Pfam" id="PF03022">
    <property type="entry name" value="MRJP"/>
    <property type="match status" value="1"/>
</dbReference>